<organism evidence="6 7">
    <name type="scientific">Aspergillus pseudoustus</name>
    <dbReference type="NCBI Taxonomy" id="1810923"/>
    <lineage>
        <taxon>Eukaryota</taxon>
        <taxon>Fungi</taxon>
        <taxon>Dikarya</taxon>
        <taxon>Ascomycota</taxon>
        <taxon>Pezizomycotina</taxon>
        <taxon>Eurotiomycetes</taxon>
        <taxon>Eurotiomycetidae</taxon>
        <taxon>Eurotiales</taxon>
        <taxon>Aspergillaceae</taxon>
        <taxon>Aspergillus</taxon>
        <taxon>Aspergillus subgen. Nidulantes</taxon>
    </lineage>
</organism>
<name>A0ABR4IJ97_9EURO</name>
<evidence type="ECO:0000256" key="4">
    <source>
        <dbReference type="ARBA" id="ARBA00023242"/>
    </source>
</evidence>
<evidence type="ECO:0000256" key="1">
    <source>
        <dbReference type="ARBA" id="ARBA00023015"/>
    </source>
</evidence>
<evidence type="ECO:0000256" key="3">
    <source>
        <dbReference type="ARBA" id="ARBA00023163"/>
    </source>
</evidence>
<evidence type="ECO:0000259" key="5">
    <source>
        <dbReference type="PROSITE" id="PS00463"/>
    </source>
</evidence>
<proteinExistence type="predicted"/>
<evidence type="ECO:0000313" key="6">
    <source>
        <dbReference type="EMBL" id="KAL2827657.1"/>
    </source>
</evidence>
<keyword evidence="4" id="KW-0539">Nucleus</keyword>
<keyword evidence="1" id="KW-0805">Transcription regulation</keyword>
<comment type="caution">
    <text evidence="6">The sequence shown here is derived from an EMBL/GenBank/DDBJ whole genome shotgun (WGS) entry which is preliminary data.</text>
</comment>
<keyword evidence="2" id="KW-0238">DNA-binding</keyword>
<dbReference type="SMART" id="SM00066">
    <property type="entry name" value="GAL4"/>
    <property type="match status" value="1"/>
</dbReference>
<gene>
    <name evidence="6" type="ORF">BJY01DRAFT_261865</name>
</gene>
<dbReference type="EMBL" id="JBFXLU010000392">
    <property type="protein sequence ID" value="KAL2827657.1"/>
    <property type="molecule type" value="Genomic_DNA"/>
</dbReference>
<feature type="domain" description="Zn(2)-C6 fungal-type" evidence="5">
    <location>
        <begin position="9"/>
        <end position="39"/>
    </location>
</feature>
<evidence type="ECO:0000313" key="7">
    <source>
        <dbReference type="Proteomes" id="UP001610446"/>
    </source>
</evidence>
<accession>A0ABR4IJ97</accession>
<evidence type="ECO:0000256" key="2">
    <source>
        <dbReference type="ARBA" id="ARBA00023125"/>
    </source>
</evidence>
<keyword evidence="3" id="KW-0804">Transcription</keyword>
<keyword evidence="7" id="KW-1185">Reference proteome</keyword>
<dbReference type="SUPFAM" id="SSF57701">
    <property type="entry name" value="Zn2/Cys6 DNA-binding domain"/>
    <property type="match status" value="1"/>
</dbReference>
<dbReference type="InterPro" id="IPR001138">
    <property type="entry name" value="Zn2Cys6_DnaBD"/>
</dbReference>
<dbReference type="InterPro" id="IPR036864">
    <property type="entry name" value="Zn2-C6_fun-type_DNA-bd_sf"/>
</dbReference>
<dbReference type="PROSITE" id="PS00463">
    <property type="entry name" value="ZN2_CY6_FUNGAL_1"/>
    <property type="match status" value="1"/>
</dbReference>
<dbReference type="Gene3D" id="4.10.240.10">
    <property type="entry name" value="Zn(2)-C6 fungal-type DNA-binding domain"/>
    <property type="match status" value="1"/>
</dbReference>
<sequence length="463" mass="51625">MSPTVQHKACDICHNKKKKCLTDPGSLACTRCHKFSLVCTTSRDQLRAGRPPKQVVLGNHSLGVWDYTAAMRRKASEKLPDQSHSVPETGSLRDQELCCKPLQYLSYSPVTLSEENFYLLSDIYMLGPTFAKDFRRALQYCHFHSPEMLEEMYLALGSCLSWARFGLLTADQIDISSGAAAVNKLRNINIQTACDALGCLMLGQALAAFNSLILSTGTIAILRFSLSLFRPWYPDVARVRFLEPITIAPIFWDTIWCLLHREVPVIRPILSCNGVIDRVAGLCTSLLPTLYDLCVFSLAQENGQECGNTLDEIEQEVRGWTPDESSLSKYTVLEMLSITTQATMYREAALLLIHWHRKPLTGCDAVATALANEILAAKARFFAIAGPSAKLQHSVLPTFLALLQVSRPEEEDAWEISTLLRTRPACADGLVAFHNYVWEQRRLGFSGSLFDLIENGPDFLCVP</sequence>
<reference evidence="6 7" key="1">
    <citation type="submission" date="2024-07" db="EMBL/GenBank/DDBJ databases">
        <title>Section-level genome sequencing and comparative genomics of Aspergillus sections Usti and Cavernicolus.</title>
        <authorList>
            <consortium name="Lawrence Berkeley National Laboratory"/>
            <person name="Nybo J.L."/>
            <person name="Vesth T.C."/>
            <person name="Theobald S."/>
            <person name="Frisvad J.C."/>
            <person name="Larsen T.O."/>
            <person name="Kjaerboelling I."/>
            <person name="Rothschild-Mancinelli K."/>
            <person name="Lyhne E.K."/>
            <person name="Kogle M.E."/>
            <person name="Barry K."/>
            <person name="Clum A."/>
            <person name="Na H."/>
            <person name="Ledsgaard L."/>
            <person name="Lin J."/>
            <person name="Lipzen A."/>
            <person name="Kuo A."/>
            <person name="Riley R."/>
            <person name="Mondo S."/>
            <person name="Labutti K."/>
            <person name="Haridas S."/>
            <person name="Pangalinan J."/>
            <person name="Salamov A.A."/>
            <person name="Simmons B.A."/>
            <person name="Magnuson J.K."/>
            <person name="Chen J."/>
            <person name="Drula E."/>
            <person name="Henrissat B."/>
            <person name="Wiebenga A."/>
            <person name="Lubbers R.J."/>
            <person name="Gomes A.C."/>
            <person name="Makela M.R."/>
            <person name="Stajich J."/>
            <person name="Grigoriev I.V."/>
            <person name="Mortensen U.H."/>
            <person name="De Vries R.P."/>
            <person name="Baker S.E."/>
            <person name="Andersen M.R."/>
        </authorList>
    </citation>
    <scope>NUCLEOTIDE SEQUENCE [LARGE SCALE GENOMIC DNA]</scope>
    <source>
        <strain evidence="6 7">CBS 123904</strain>
    </source>
</reference>
<protein>
    <recommendedName>
        <fullName evidence="5">Zn(2)-C6 fungal-type domain-containing protein</fullName>
    </recommendedName>
</protein>
<dbReference type="CDD" id="cd00067">
    <property type="entry name" value="GAL4"/>
    <property type="match status" value="1"/>
</dbReference>
<dbReference type="Proteomes" id="UP001610446">
    <property type="component" value="Unassembled WGS sequence"/>
</dbReference>